<dbReference type="eggNOG" id="COG0815">
    <property type="taxonomic scope" value="Bacteria"/>
</dbReference>
<dbReference type="EC" id="2.3.1.269" evidence="9"/>
<dbReference type="PANTHER" id="PTHR38686:SF1">
    <property type="entry name" value="APOLIPOPROTEIN N-ACYLTRANSFERASE"/>
    <property type="match status" value="1"/>
</dbReference>
<dbReference type="NCBIfam" id="TIGR00546">
    <property type="entry name" value="lnt"/>
    <property type="match status" value="1"/>
</dbReference>
<dbReference type="Proteomes" id="UP000008808">
    <property type="component" value="Chromosome"/>
</dbReference>
<keyword evidence="5 9" id="KW-0812">Transmembrane</keyword>
<dbReference type="InterPro" id="IPR004563">
    <property type="entry name" value="Apolipo_AcylTrfase"/>
</dbReference>
<evidence type="ECO:0000256" key="4">
    <source>
        <dbReference type="ARBA" id="ARBA00022679"/>
    </source>
</evidence>
<comment type="similarity">
    <text evidence="2 9">Belongs to the CN hydrolase family. Apolipoprotein N-acyltransferase subfamily.</text>
</comment>
<proteinExistence type="inferred from homology"/>
<name>Q2N5U3_ERYLH</name>
<feature type="transmembrane region" description="Helical" evidence="9">
    <location>
        <begin position="198"/>
        <end position="218"/>
    </location>
</feature>
<keyword evidence="9" id="KW-0997">Cell inner membrane</keyword>
<keyword evidence="6 9" id="KW-1133">Transmembrane helix</keyword>
<evidence type="ECO:0000259" key="10">
    <source>
        <dbReference type="PROSITE" id="PS50263"/>
    </source>
</evidence>
<evidence type="ECO:0000313" key="12">
    <source>
        <dbReference type="Proteomes" id="UP000008808"/>
    </source>
</evidence>
<dbReference type="SUPFAM" id="SSF56317">
    <property type="entry name" value="Carbon-nitrogen hydrolase"/>
    <property type="match status" value="1"/>
</dbReference>
<feature type="transmembrane region" description="Helical" evidence="9">
    <location>
        <begin position="169"/>
        <end position="191"/>
    </location>
</feature>
<dbReference type="RefSeq" id="WP_011415770.1">
    <property type="nucleotide sequence ID" value="NC_007722.1"/>
</dbReference>
<sequence length="525" mass="57232">MSTLERLLDRYPGLSSLGLGALAATGFPPLHLWPLALLAMGLFVWHLHRLPTWRSALLQGWLFGIAHFTLTNNWIATAFTHQSEMPAALGWAAVPLLSLYLAVYPALAGLGAKLLVPHDKPLPGFVTAFAAFWIVTEWLRSWVFTGYAWGPFSLNLLGFDSAPGLALLLPWFGTYALSGIAVLISGILAWLIVSGRKIAPAAFLFLLFAAMTVPLGLFSSENEGTLTYVVVQPDLDQRELNDPAEYEPAFATLAAFTARQEEQGERVVFWPESGLPDYLRPGYPERYYRATTAGGDPLYARRRIGQVLGEDTLLLTGAVDLVIEDERAVGAYNVVTALDGEGEIVGSYSKAHLVPYGEYLPFRDLLAPFGLTRLVAGTIDFREGPGPRTLDFGAFGKAGFQICYEIVFSGQTVDPDSRPDYLFNPSNDGWFGAWGPPQHFAQARMRAIEEGLPVIRATTTGISGVIDADGVVRASIGKGEMDRLTGTIPPARAPTWFARMGNALALLWAALFLVGALVAMRWRAR</sequence>
<comment type="subcellular location">
    <subcellularLocation>
        <location evidence="9">Cell inner membrane</location>
        <topology evidence="9">Multi-pass membrane protein</topology>
    </subcellularLocation>
    <subcellularLocation>
        <location evidence="1">Cell membrane</location>
        <topology evidence="1">Multi-pass membrane protein</topology>
    </subcellularLocation>
</comment>
<dbReference type="OrthoDB" id="9804277at2"/>
<keyword evidence="7 9" id="KW-0472">Membrane</keyword>
<keyword evidence="12" id="KW-1185">Reference proteome</keyword>
<keyword evidence="4 9" id="KW-0808">Transferase</keyword>
<evidence type="ECO:0000256" key="1">
    <source>
        <dbReference type="ARBA" id="ARBA00004651"/>
    </source>
</evidence>
<dbReference type="KEGG" id="eli:ELI_14280"/>
<dbReference type="PANTHER" id="PTHR38686">
    <property type="entry name" value="APOLIPOPROTEIN N-ACYLTRANSFERASE"/>
    <property type="match status" value="1"/>
</dbReference>
<feature type="transmembrane region" description="Helical" evidence="9">
    <location>
        <begin position="57"/>
        <end position="76"/>
    </location>
</feature>
<feature type="transmembrane region" description="Helical" evidence="9">
    <location>
        <begin position="496"/>
        <end position="519"/>
    </location>
</feature>
<organism evidence="11 12">
    <name type="scientific">Erythrobacter litoralis (strain HTCC2594)</name>
    <dbReference type="NCBI Taxonomy" id="314225"/>
    <lineage>
        <taxon>Bacteria</taxon>
        <taxon>Pseudomonadati</taxon>
        <taxon>Pseudomonadota</taxon>
        <taxon>Alphaproteobacteria</taxon>
        <taxon>Sphingomonadales</taxon>
        <taxon>Erythrobacteraceae</taxon>
        <taxon>Erythrobacter/Porphyrobacter group</taxon>
        <taxon>Erythrobacter</taxon>
    </lineage>
</organism>
<feature type="transmembrane region" description="Helical" evidence="9">
    <location>
        <begin position="20"/>
        <end position="45"/>
    </location>
</feature>
<dbReference type="STRING" id="314225.ELI_14280"/>
<evidence type="ECO:0000256" key="8">
    <source>
        <dbReference type="ARBA" id="ARBA00023315"/>
    </source>
</evidence>
<evidence type="ECO:0000313" key="11">
    <source>
        <dbReference type="EMBL" id="ABC64948.1"/>
    </source>
</evidence>
<evidence type="ECO:0000256" key="2">
    <source>
        <dbReference type="ARBA" id="ARBA00010065"/>
    </source>
</evidence>
<dbReference type="GO" id="GO:0005886">
    <property type="term" value="C:plasma membrane"/>
    <property type="evidence" value="ECO:0007669"/>
    <property type="project" value="UniProtKB-SubCell"/>
</dbReference>
<evidence type="ECO:0000256" key="6">
    <source>
        <dbReference type="ARBA" id="ARBA00022989"/>
    </source>
</evidence>
<accession>Q2N5U3</accession>
<dbReference type="Gene3D" id="3.60.110.10">
    <property type="entry name" value="Carbon-nitrogen hydrolase"/>
    <property type="match status" value="1"/>
</dbReference>
<comment type="pathway">
    <text evidence="9">Protein modification; lipoprotein biosynthesis (N-acyl transfer).</text>
</comment>
<keyword evidence="8 9" id="KW-0012">Acyltransferase</keyword>
<keyword evidence="11" id="KW-0449">Lipoprotein</keyword>
<comment type="catalytic activity">
    <reaction evidence="9">
        <text>N-terminal S-1,2-diacyl-sn-glyceryl-L-cysteinyl-[lipoprotein] + a glycerophospholipid = N-acyl-S-1,2-diacyl-sn-glyceryl-L-cysteinyl-[lipoprotein] + a 2-acyl-sn-glycero-3-phospholipid + H(+)</text>
        <dbReference type="Rhea" id="RHEA:48228"/>
        <dbReference type="Rhea" id="RHEA-COMP:14681"/>
        <dbReference type="Rhea" id="RHEA-COMP:14684"/>
        <dbReference type="ChEBI" id="CHEBI:15378"/>
        <dbReference type="ChEBI" id="CHEBI:136912"/>
        <dbReference type="ChEBI" id="CHEBI:140656"/>
        <dbReference type="ChEBI" id="CHEBI:140657"/>
        <dbReference type="ChEBI" id="CHEBI:140660"/>
        <dbReference type="EC" id="2.3.1.269"/>
    </reaction>
</comment>
<dbReference type="CDD" id="cd07571">
    <property type="entry name" value="ALP_N-acyl_transferase"/>
    <property type="match status" value="1"/>
</dbReference>
<feature type="transmembrane region" description="Helical" evidence="9">
    <location>
        <begin position="122"/>
        <end position="149"/>
    </location>
</feature>
<dbReference type="UniPathway" id="UPA00666"/>
<gene>
    <name evidence="9" type="primary">lnt</name>
    <name evidence="11" type="ordered locus">ELI_14280</name>
</gene>
<feature type="domain" description="CN hydrolase" evidence="10">
    <location>
        <begin position="231"/>
        <end position="490"/>
    </location>
</feature>
<dbReference type="GO" id="GO:0016410">
    <property type="term" value="F:N-acyltransferase activity"/>
    <property type="evidence" value="ECO:0007669"/>
    <property type="project" value="UniProtKB-UniRule"/>
</dbReference>
<dbReference type="AlphaFoldDB" id="Q2N5U3"/>
<comment type="function">
    <text evidence="9">Catalyzes the phospholipid dependent N-acylation of the N-terminal cysteine of apolipoprotein, the last step in lipoprotein maturation.</text>
</comment>
<feature type="transmembrane region" description="Helical" evidence="9">
    <location>
        <begin position="88"/>
        <end position="110"/>
    </location>
</feature>
<evidence type="ECO:0000256" key="7">
    <source>
        <dbReference type="ARBA" id="ARBA00023136"/>
    </source>
</evidence>
<dbReference type="InterPro" id="IPR003010">
    <property type="entry name" value="C-N_Hydrolase"/>
</dbReference>
<dbReference type="Pfam" id="PF20154">
    <property type="entry name" value="LNT_N"/>
    <property type="match status" value="1"/>
</dbReference>
<dbReference type="PROSITE" id="PS50263">
    <property type="entry name" value="CN_HYDROLASE"/>
    <property type="match status" value="1"/>
</dbReference>
<evidence type="ECO:0000256" key="3">
    <source>
        <dbReference type="ARBA" id="ARBA00022475"/>
    </source>
</evidence>
<dbReference type="HAMAP" id="MF_01148">
    <property type="entry name" value="Lnt"/>
    <property type="match status" value="1"/>
</dbReference>
<protein>
    <recommendedName>
        <fullName evidence="9">Apolipoprotein N-acyltransferase</fullName>
        <shortName evidence="9">ALP N-acyltransferase</shortName>
        <ecNumber evidence="9">2.3.1.269</ecNumber>
    </recommendedName>
</protein>
<reference evidence="12" key="1">
    <citation type="journal article" date="2009" name="J. Bacteriol.">
        <title>Complete genome sequence of Erythrobacter litoralis HTCC2594.</title>
        <authorList>
            <person name="Oh H.M."/>
            <person name="Giovannoni S.J."/>
            <person name="Ferriera S."/>
            <person name="Johnson J."/>
            <person name="Cho J.C."/>
        </authorList>
    </citation>
    <scope>NUCLEOTIDE SEQUENCE [LARGE SCALE GENOMIC DNA]</scope>
    <source>
        <strain evidence="12">HTCC2594</strain>
    </source>
</reference>
<dbReference type="GO" id="GO:0042158">
    <property type="term" value="P:lipoprotein biosynthetic process"/>
    <property type="evidence" value="ECO:0007669"/>
    <property type="project" value="UniProtKB-UniRule"/>
</dbReference>
<evidence type="ECO:0000256" key="5">
    <source>
        <dbReference type="ARBA" id="ARBA00022692"/>
    </source>
</evidence>
<keyword evidence="3 9" id="KW-1003">Cell membrane</keyword>
<dbReference type="Pfam" id="PF00795">
    <property type="entry name" value="CN_hydrolase"/>
    <property type="match status" value="1"/>
</dbReference>
<dbReference type="InterPro" id="IPR036526">
    <property type="entry name" value="C-N_Hydrolase_sf"/>
</dbReference>
<dbReference type="EMBL" id="CP000157">
    <property type="protein sequence ID" value="ABC64948.1"/>
    <property type="molecule type" value="Genomic_DNA"/>
</dbReference>
<dbReference type="InterPro" id="IPR045378">
    <property type="entry name" value="LNT_N"/>
</dbReference>
<evidence type="ECO:0000256" key="9">
    <source>
        <dbReference type="HAMAP-Rule" id="MF_01148"/>
    </source>
</evidence>
<dbReference type="HOGENOM" id="CLU_019563_3_1_5"/>